<gene>
    <name evidence="1" type="ORF">MED297_15140</name>
</gene>
<dbReference type="AlphaFoldDB" id="A4BH69"/>
<evidence type="ECO:0000313" key="1">
    <source>
        <dbReference type="EMBL" id="EAR08568.1"/>
    </source>
</evidence>
<dbReference type="Pfam" id="PF02645">
    <property type="entry name" value="DegV"/>
    <property type="match status" value="1"/>
</dbReference>
<keyword evidence="2" id="KW-1185">Reference proteome</keyword>
<dbReference type="HOGENOM" id="CLU_069606_0_0_6"/>
<reference evidence="1 2" key="1">
    <citation type="submission" date="2006-02" db="EMBL/GenBank/DDBJ databases">
        <authorList>
            <person name="Pinhassi J."/>
            <person name="Pedros-Alio C."/>
            <person name="Ferriera S."/>
            <person name="Johnson J."/>
            <person name="Kravitz S."/>
            <person name="Halpern A."/>
            <person name="Remington K."/>
            <person name="Beeson K."/>
            <person name="Tran B."/>
            <person name="Rogers Y.-H."/>
            <person name="Friedman R."/>
            <person name="Venter J.C."/>
        </authorList>
    </citation>
    <scope>NUCLEOTIDE SEQUENCE [LARGE SCALE GENOMIC DNA]</scope>
    <source>
        <strain evidence="1 2">MED297</strain>
    </source>
</reference>
<dbReference type="RefSeq" id="WP_008043111.1">
    <property type="nucleotide sequence ID" value="NZ_CH724150.1"/>
</dbReference>
<accession>A4BH69</accession>
<dbReference type="OrthoDB" id="6195997at2"/>
<dbReference type="PROSITE" id="PS51482">
    <property type="entry name" value="DEGV"/>
    <property type="match status" value="1"/>
</dbReference>
<organism evidence="1 2">
    <name type="scientific">Reinekea blandensis MED297</name>
    <dbReference type="NCBI Taxonomy" id="314283"/>
    <lineage>
        <taxon>Bacteria</taxon>
        <taxon>Pseudomonadati</taxon>
        <taxon>Pseudomonadota</taxon>
        <taxon>Gammaproteobacteria</taxon>
        <taxon>Oceanospirillales</taxon>
        <taxon>Saccharospirillaceae</taxon>
        <taxon>Reinekea</taxon>
    </lineage>
</organism>
<evidence type="ECO:0000313" key="2">
    <source>
        <dbReference type="Proteomes" id="UP000005953"/>
    </source>
</evidence>
<proteinExistence type="predicted"/>
<dbReference type="EMBL" id="AAOE01000019">
    <property type="protein sequence ID" value="EAR08568.1"/>
    <property type="molecule type" value="Genomic_DNA"/>
</dbReference>
<dbReference type="Proteomes" id="UP000005953">
    <property type="component" value="Unassembled WGS sequence"/>
</dbReference>
<dbReference type="SUPFAM" id="SSF82549">
    <property type="entry name" value="DAK1/DegV-like"/>
    <property type="match status" value="1"/>
</dbReference>
<dbReference type="InterPro" id="IPR003797">
    <property type="entry name" value="DegV"/>
</dbReference>
<name>A4BH69_9GAMM</name>
<comment type="caution">
    <text evidence="1">The sequence shown here is derived from an EMBL/GenBank/DDBJ whole genome shotgun (WGS) entry which is preliminary data.</text>
</comment>
<evidence type="ECO:0008006" key="3">
    <source>
        <dbReference type="Google" id="ProtNLM"/>
    </source>
</evidence>
<sequence length="310" mass="34673">MRIGLVVDSTCDIPESFLKRNHVQILPLTMTGTSSERPLIDQRHKSDALSFYQHWANQKGFKPKLSSLAVDDVEKVLTDRWIYDYDHLLIIAPHQKLSSTLQSVREALVTQHPNIDLLRQKARLTIPFKVRVIESNSGLAGYGLTLYEAFRLIGEKARSIDQLKSPIQSFSHSLETFVLPGNSAQQLKSPPFDLGWLAGQQYHLKRQMPIYHISPDGVTTIRKCHQPTRLSEFIGLVTQRLGHAQLHNRLVSISYAGNPADIRVNSDFRALQRDIDGKQGRLISSIMSPSSGALLGPGAVSVAFAHQQAK</sequence>
<dbReference type="STRING" id="314283.MED297_15140"/>
<protein>
    <recommendedName>
        <fullName evidence="3">DegV family protein</fullName>
    </recommendedName>
</protein>
<dbReference type="Gene3D" id="3.40.50.10170">
    <property type="match status" value="1"/>
</dbReference>